<evidence type="ECO:0000313" key="7">
    <source>
        <dbReference type="Proteomes" id="UP000290849"/>
    </source>
</evidence>
<gene>
    <name evidence="6" type="ORF">C7R54_08885</name>
</gene>
<feature type="transmembrane region" description="Helical" evidence="5">
    <location>
        <begin position="95"/>
        <end position="113"/>
    </location>
</feature>
<dbReference type="InterPro" id="IPR051598">
    <property type="entry name" value="TSUP/Inactive_protease-like"/>
</dbReference>
<feature type="transmembrane region" description="Helical" evidence="5">
    <location>
        <begin position="160"/>
        <end position="185"/>
    </location>
</feature>
<organism evidence="6 7">
    <name type="scientific">Achromobacter aloeverae</name>
    <dbReference type="NCBI Taxonomy" id="1750518"/>
    <lineage>
        <taxon>Bacteria</taxon>
        <taxon>Pseudomonadati</taxon>
        <taxon>Pseudomonadota</taxon>
        <taxon>Betaproteobacteria</taxon>
        <taxon>Burkholderiales</taxon>
        <taxon>Alcaligenaceae</taxon>
        <taxon>Achromobacter</taxon>
    </lineage>
</organism>
<feature type="transmembrane region" description="Helical" evidence="5">
    <location>
        <begin position="36"/>
        <end position="58"/>
    </location>
</feature>
<comment type="similarity">
    <text evidence="5">Belongs to the 4-toluene sulfonate uptake permease (TSUP) (TC 2.A.102) family.</text>
</comment>
<keyword evidence="5" id="KW-1003">Cell membrane</keyword>
<evidence type="ECO:0000256" key="4">
    <source>
        <dbReference type="ARBA" id="ARBA00023136"/>
    </source>
</evidence>
<evidence type="ECO:0000256" key="5">
    <source>
        <dbReference type="RuleBase" id="RU363041"/>
    </source>
</evidence>
<dbReference type="OrthoDB" id="7031597at2"/>
<keyword evidence="7" id="KW-1185">Reference proteome</keyword>
<dbReference type="InterPro" id="IPR002781">
    <property type="entry name" value="TM_pro_TauE-like"/>
</dbReference>
<dbReference type="EMBL" id="PYAL01000002">
    <property type="protein sequence ID" value="RXN91276.1"/>
    <property type="molecule type" value="Genomic_DNA"/>
</dbReference>
<comment type="subcellular location">
    <subcellularLocation>
        <location evidence="5">Cell membrane</location>
        <topology evidence="5">Multi-pass membrane protein</topology>
    </subcellularLocation>
    <subcellularLocation>
        <location evidence="1">Membrane</location>
        <topology evidence="1">Multi-pass membrane protein</topology>
    </subcellularLocation>
</comment>
<dbReference type="RefSeq" id="WP_129149830.1">
    <property type="nucleotide sequence ID" value="NZ_JBHSDO010000013.1"/>
</dbReference>
<name>A0A4Q1HLY4_9BURK</name>
<evidence type="ECO:0000256" key="1">
    <source>
        <dbReference type="ARBA" id="ARBA00004141"/>
    </source>
</evidence>
<evidence type="ECO:0000256" key="2">
    <source>
        <dbReference type="ARBA" id="ARBA00022692"/>
    </source>
</evidence>
<comment type="caution">
    <text evidence="6">The sequence shown here is derived from an EMBL/GenBank/DDBJ whole genome shotgun (WGS) entry which is preliminary data.</text>
</comment>
<evidence type="ECO:0000256" key="3">
    <source>
        <dbReference type="ARBA" id="ARBA00022989"/>
    </source>
</evidence>
<keyword evidence="3 5" id="KW-1133">Transmembrane helix</keyword>
<evidence type="ECO:0000313" key="6">
    <source>
        <dbReference type="EMBL" id="RXN91276.1"/>
    </source>
</evidence>
<feature type="transmembrane region" description="Helical" evidence="5">
    <location>
        <begin position="197"/>
        <end position="217"/>
    </location>
</feature>
<dbReference type="AlphaFoldDB" id="A0A4Q1HLY4"/>
<keyword evidence="2 5" id="KW-0812">Transmembrane</keyword>
<keyword evidence="4 5" id="KW-0472">Membrane</keyword>
<dbReference type="Proteomes" id="UP000290849">
    <property type="component" value="Unassembled WGS sequence"/>
</dbReference>
<reference evidence="6 7" key="1">
    <citation type="journal article" date="2017" name="Int. J. Syst. Evol. Microbiol.">
        <title>Achromobacter aloeverae sp. nov., isolated from the root of Aloe vera (L.) Burm.f.</title>
        <authorList>
            <person name="Kuncharoen N."/>
            <person name="Muramatsu Y."/>
            <person name="Shibata C."/>
            <person name="Kamakura Y."/>
            <person name="Nakagawa Y."/>
            <person name="Tanasupawat S."/>
        </authorList>
    </citation>
    <scope>NUCLEOTIDE SEQUENCE [LARGE SCALE GENOMIC DNA]</scope>
    <source>
        <strain evidence="6 7">AVA-1</strain>
    </source>
</reference>
<feature type="transmembrane region" description="Helical" evidence="5">
    <location>
        <begin position="224"/>
        <end position="243"/>
    </location>
</feature>
<dbReference type="GO" id="GO:0005886">
    <property type="term" value="C:plasma membrane"/>
    <property type="evidence" value="ECO:0007669"/>
    <property type="project" value="UniProtKB-SubCell"/>
</dbReference>
<dbReference type="PANTHER" id="PTHR43701:SF2">
    <property type="entry name" value="MEMBRANE TRANSPORTER PROTEIN YJNA-RELATED"/>
    <property type="match status" value="1"/>
</dbReference>
<dbReference type="PANTHER" id="PTHR43701">
    <property type="entry name" value="MEMBRANE TRANSPORTER PROTEIN MJ0441-RELATED"/>
    <property type="match status" value="1"/>
</dbReference>
<feature type="transmembrane region" description="Helical" evidence="5">
    <location>
        <begin position="70"/>
        <end position="89"/>
    </location>
</feature>
<sequence length="277" mass="27329">MFTATVLGLAIGTLLGLTGAGGGILAVPALMLGLHLGLAEAAPVALIAVGSAAALGAVQGLRHGLVRYKAAALMALAGGIAAPAGLLLAKQLPAAWLSAGFAAVMLLVAARMARQARGQSTATATAATGPMDGAMQAPARSKPCRLSPVTGKFIWTGRAALTLGSIGALSGICTGLLGVGGGFIIVPALTRYSDARMHSIVSTSLMVIALVSAATVASAAAHGLSLTPLQWTFIGAAVAGMAAGRTCAPRVPQAALQKVFALVCIVVAGVLLWRVRG</sequence>
<protein>
    <recommendedName>
        <fullName evidence="5">Probable membrane transporter protein</fullName>
    </recommendedName>
</protein>
<feature type="transmembrane region" description="Helical" evidence="5">
    <location>
        <begin position="255"/>
        <end position="273"/>
    </location>
</feature>
<accession>A0A4Q1HLY4</accession>
<dbReference type="Pfam" id="PF01925">
    <property type="entry name" value="TauE"/>
    <property type="match status" value="1"/>
</dbReference>
<proteinExistence type="inferred from homology"/>